<evidence type="ECO:0000313" key="3">
    <source>
        <dbReference type="Proteomes" id="UP000320390"/>
    </source>
</evidence>
<dbReference type="PANTHER" id="PTHR46580">
    <property type="entry name" value="SENSOR KINASE-RELATED"/>
    <property type="match status" value="1"/>
</dbReference>
<dbReference type="Gene3D" id="2.130.10.130">
    <property type="entry name" value="Integrin alpha, N-terminal"/>
    <property type="match status" value="1"/>
</dbReference>
<name>A0A518F0V9_9BACT</name>
<dbReference type="AlphaFoldDB" id="A0A518F0V9"/>
<protein>
    <submittedName>
        <fullName evidence="2">FG-GAP repeat protein</fullName>
    </submittedName>
</protein>
<dbReference type="SUPFAM" id="SSF69318">
    <property type="entry name" value="Integrin alpha N-terminal domain"/>
    <property type="match status" value="2"/>
</dbReference>
<reference evidence="2 3" key="1">
    <citation type="submission" date="2019-02" db="EMBL/GenBank/DDBJ databases">
        <title>Deep-cultivation of Planctomycetes and their phenomic and genomic characterization uncovers novel biology.</title>
        <authorList>
            <person name="Wiegand S."/>
            <person name="Jogler M."/>
            <person name="Boedeker C."/>
            <person name="Pinto D."/>
            <person name="Vollmers J."/>
            <person name="Rivas-Marin E."/>
            <person name="Kohn T."/>
            <person name="Peeters S.H."/>
            <person name="Heuer A."/>
            <person name="Rast P."/>
            <person name="Oberbeckmann S."/>
            <person name="Bunk B."/>
            <person name="Jeske O."/>
            <person name="Meyerdierks A."/>
            <person name="Storesund J.E."/>
            <person name="Kallscheuer N."/>
            <person name="Luecker S."/>
            <person name="Lage O.M."/>
            <person name="Pohl T."/>
            <person name="Merkel B.J."/>
            <person name="Hornburger P."/>
            <person name="Mueller R.-W."/>
            <person name="Bruemmer F."/>
            <person name="Labrenz M."/>
            <person name="Spormann A.M."/>
            <person name="Op den Camp H."/>
            <person name="Overmann J."/>
            <person name="Amann R."/>
            <person name="Jetten M.S.M."/>
            <person name="Mascher T."/>
            <person name="Medema M.H."/>
            <person name="Devos D.P."/>
            <person name="Kaster A.-K."/>
            <person name="Ovreas L."/>
            <person name="Rohde M."/>
            <person name="Galperin M.Y."/>
            <person name="Jogler C."/>
        </authorList>
    </citation>
    <scope>NUCLEOTIDE SEQUENCE [LARGE SCALE GENOMIC DNA]</scope>
    <source>
        <strain evidence="2 3">Poly30</strain>
    </source>
</reference>
<dbReference type="Proteomes" id="UP000320390">
    <property type="component" value="Chromosome"/>
</dbReference>
<feature type="chain" id="PRO_5022001609" evidence="1">
    <location>
        <begin position="28"/>
        <end position="533"/>
    </location>
</feature>
<keyword evidence="1" id="KW-0732">Signal</keyword>
<dbReference type="EMBL" id="CP036434">
    <property type="protein sequence ID" value="QDV09983.1"/>
    <property type="molecule type" value="Genomic_DNA"/>
</dbReference>
<evidence type="ECO:0000313" key="2">
    <source>
        <dbReference type="EMBL" id="QDV09983.1"/>
    </source>
</evidence>
<proteinExistence type="predicted"/>
<gene>
    <name evidence="2" type="ORF">Poly30_55440</name>
</gene>
<evidence type="ECO:0000256" key="1">
    <source>
        <dbReference type="SAM" id="SignalP"/>
    </source>
</evidence>
<dbReference type="RefSeq" id="WP_419190730.1">
    <property type="nucleotide sequence ID" value="NZ_CP036434.1"/>
</dbReference>
<keyword evidence="3" id="KW-1185">Reference proteome</keyword>
<dbReference type="InterPro" id="IPR028994">
    <property type="entry name" value="Integrin_alpha_N"/>
</dbReference>
<feature type="signal peptide" evidence="1">
    <location>
        <begin position="1"/>
        <end position="27"/>
    </location>
</feature>
<sequence precursor="true">MIPFAHIAAGCSGLAAASVLSTSATFASPIAPQSSAADLFEIECVDFLDSSHRLEIPADLDGDGRVELVGWWSPSTSFNHADFHVLRQDPASGAWTETTTFLNTGAGAYSGDTHTIAGDFDGDGGDEILILHLHGYEVIDTDSAMQPTRVATSAAAFALSGTVREAAAFDMNADGLDDLVIVDGASVRLLLSTSVSGQIDFSLSDQLPSYGGEVRMAGIQVSGTVTPELILLQDHAHPAVWTLHVENGEFGPGTRIFSRATTGGQRIDLAPGDLDADGDVDAVLFGHDGSYEVLRNHGGVLALEASRVGGPATALADLDGDGDLDGICCGGSGVSQYNNGVSVFHLSLNAGDVQFESAIAFDGLGAHHVTGALDFDLDGDVDVLAGRAVLLNRDEIGASFCDATVNGSGQPAELHVTGRASILAGGPQITGSALPSSTTCILLASSSLDPVAPWPFWDGQLCLGTHQLRRLRVATADAGGGVNMGGSSDWSTGGFQVGASPGLPFTYQIWFRDVTPGGSGANVTDASRILLTL</sequence>
<accession>A0A518F0V9</accession>
<organism evidence="2 3">
    <name type="scientific">Saltatorellus ferox</name>
    <dbReference type="NCBI Taxonomy" id="2528018"/>
    <lineage>
        <taxon>Bacteria</taxon>
        <taxon>Pseudomonadati</taxon>
        <taxon>Planctomycetota</taxon>
        <taxon>Planctomycetia</taxon>
        <taxon>Planctomycetia incertae sedis</taxon>
        <taxon>Saltatorellus</taxon>
    </lineage>
</organism>